<dbReference type="PANTHER" id="PTHR33048">
    <property type="entry name" value="PTH11-LIKE INTEGRAL MEMBRANE PROTEIN (AFU_ORTHOLOGUE AFUA_5G11245)"/>
    <property type="match status" value="1"/>
</dbReference>
<dbReference type="InterPro" id="IPR052337">
    <property type="entry name" value="SAT4-like"/>
</dbReference>
<feature type="transmembrane region" description="Helical" evidence="7">
    <location>
        <begin position="155"/>
        <end position="181"/>
    </location>
</feature>
<evidence type="ECO:0000256" key="3">
    <source>
        <dbReference type="ARBA" id="ARBA00022989"/>
    </source>
</evidence>
<evidence type="ECO:0000259" key="8">
    <source>
        <dbReference type="Pfam" id="PF20684"/>
    </source>
</evidence>
<reference evidence="9" key="1">
    <citation type="submission" date="2020-10" db="EMBL/GenBank/DDBJ databases">
        <title>High-Quality Genome Resource of Clonostachys rosea strain S41 by Oxford Nanopore Long-Read Sequencing.</title>
        <authorList>
            <person name="Wang H."/>
        </authorList>
    </citation>
    <scope>NUCLEOTIDE SEQUENCE</scope>
    <source>
        <strain evidence="9">S41</strain>
    </source>
</reference>
<feature type="compositionally biased region" description="Low complexity" evidence="6">
    <location>
        <begin position="334"/>
        <end position="343"/>
    </location>
</feature>
<evidence type="ECO:0000313" key="9">
    <source>
        <dbReference type="EMBL" id="KAF9755789.1"/>
    </source>
</evidence>
<evidence type="ECO:0000256" key="1">
    <source>
        <dbReference type="ARBA" id="ARBA00004141"/>
    </source>
</evidence>
<feature type="transmembrane region" description="Helical" evidence="7">
    <location>
        <begin position="125"/>
        <end position="143"/>
    </location>
</feature>
<feature type="compositionally biased region" description="Polar residues" evidence="6">
    <location>
        <begin position="430"/>
        <end position="444"/>
    </location>
</feature>
<dbReference type="EMBL" id="JADCTT010000003">
    <property type="protein sequence ID" value="KAF9755789.1"/>
    <property type="molecule type" value="Genomic_DNA"/>
</dbReference>
<dbReference type="GO" id="GO:0016020">
    <property type="term" value="C:membrane"/>
    <property type="evidence" value="ECO:0007669"/>
    <property type="project" value="UniProtKB-SubCell"/>
</dbReference>
<evidence type="ECO:0000256" key="4">
    <source>
        <dbReference type="ARBA" id="ARBA00023136"/>
    </source>
</evidence>
<evidence type="ECO:0000256" key="5">
    <source>
        <dbReference type="ARBA" id="ARBA00038359"/>
    </source>
</evidence>
<comment type="subcellular location">
    <subcellularLocation>
        <location evidence="1">Membrane</location>
        <topology evidence="1">Multi-pass membrane protein</topology>
    </subcellularLocation>
</comment>
<evidence type="ECO:0000256" key="7">
    <source>
        <dbReference type="SAM" id="Phobius"/>
    </source>
</evidence>
<keyword evidence="3 7" id="KW-1133">Transmembrane helix</keyword>
<dbReference type="PANTHER" id="PTHR33048:SF105">
    <property type="match status" value="1"/>
</dbReference>
<proteinExistence type="inferred from homology"/>
<comment type="caution">
    <text evidence="9">The sequence shown here is derived from an EMBL/GenBank/DDBJ whole genome shotgun (WGS) entry which is preliminary data.</text>
</comment>
<feature type="compositionally biased region" description="Basic and acidic residues" evidence="6">
    <location>
        <begin position="405"/>
        <end position="421"/>
    </location>
</feature>
<feature type="region of interest" description="Disordered" evidence="6">
    <location>
        <begin position="312"/>
        <end position="393"/>
    </location>
</feature>
<dbReference type="AlphaFoldDB" id="A0A8H7TQF0"/>
<dbReference type="InterPro" id="IPR049326">
    <property type="entry name" value="Rhodopsin_dom_fungi"/>
</dbReference>
<accession>A0A8H7TQF0</accession>
<comment type="similarity">
    <text evidence="5">Belongs to the SAT4 family.</text>
</comment>
<dbReference type="Proteomes" id="UP000616885">
    <property type="component" value="Unassembled WGS sequence"/>
</dbReference>
<evidence type="ECO:0000313" key="10">
    <source>
        <dbReference type="Proteomes" id="UP000616885"/>
    </source>
</evidence>
<evidence type="ECO:0000256" key="2">
    <source>
        <dbReference type="ARBA" id="ARBA00022692"/>
    </source>
</evidence>
<feature type="region of interest" description="Disordered" evidence="6">
    <location>
        <begin position="405"/>
        <end position="451"/>
    </location>
</feature>
<feature type="transmembrane region" description="Helical" evidence="7">
    <location>
        <begin position="30"/>
        <end position="47"/>
    </location>
</feature>
<feature type="domain" description="Rhodopsin" evidence="8">
    <location>
        <begin position="43"/>
        <end position="295"/>
    </location>
</feature>
<evidence type="ECO:0000256" key="6">
    <source>
        <dbReference type="SAM" id="MobiDB-lite"/>
    </source>
</evidence>
<feature type="transmembrane region" description="Helical" evidence="7">
    <location>
        <begin position="238"/>
        <end position="258"/>
    </location>
</feature>
<keyword evidence="2 7" id="KW-0812">Transmembrane</keyword>
<organism evidence="9 10">
    <name type="scientific">Bionectria ochroleuca</name>
    <name type="common">Gliocladium roseum</name>
    <dbReference type="NCBI Taxonomy" id="29856"/>
    <lineage>
        <taxon>Eukaryota</taxon>
        <taxon>Fungi</taxon>
        <taxon>Dikarya</taxon>
        <taxon>Ascomycota</taxon>
        <taxon>Pezizomycotina</taxon>
        <taxon>Sordariomycetes</taxon>
        <taxon>Hypocreomycetidae</taxon>
        <taxon>Hypocreales</taxon>
        <taxon>Bionectriaceae</taxon>
        <taxon>Clonostachys</taxon>
    </lineage>
</organism>
<name>A0A8H7TQF0_BIOOC</name>
<sequence length="451" mass="49096">MASAAAELTPEEAAAAAAAAAAAQAFNIEVWTLLGIGSLVTFLRIVARTRSVGFRKLQPDDYLVIVGLIFYGIESGLAYSVGAHAHGLANNGMTDAQREALSTDDPEHKLRVIGSIIQLCGWNSYSVILWAFKASWLVFYIRLTDGIGKSYLYRIYVGFGLVVGSWVIVVVNIFLACRPFHRNWQINPDPGNVCQPAVSNQIVWVCYAFNVTTDMYLLSIPLPMLWSSRLKTWKKFGLVFLFSGGIFVMVCGTLRAVIIVTDPVNGAQLAGSWAVRETFVALVTTNLPHIFPLLKVWFGPVIDTLVSTARKSSNYSSNSAPKGFRTFGGGGSSGPSWRGRGPPTANPITNFTLNESEERMVAENNGGKSNSIRLEDMQTTRTSDGGSPGSRVRIHKSVQVDIVTEDRQSGLRETPDLDSSIREQPWLQAQLPQSASVEGSTIKRSASKRAS</sequence>
<dbReference type="Pfam" id="PF20684">
    <property type="entry name" value="Fung_rhodopsin"/>
    <property type="match status" value="1"/>
</dbReference>
<keyword evidence="4 7" id="KW-0472">Membrane</keyword>
<protein>
    <recommendedName>
        <fullName evidence="8">Rhodopsin domain-containing protein</fullName>
    </recommendedName>
</protein>
<gene>
    <name evidence="9" type="ORF">IM811_011230</name>
</gene>
<feature type="transmembrane region" description="Helical" evidence="7">
    <location>
        <begin position="62"/>
        <end position="81"/>
    </location>
</feature>